<accession>A0A3S0RCE7</accession>
<feature type="domain" description="VOC" evidence="1">
    <location>
        <begin position="4"/>
        <end position="115"/>
    </location>
</feature>
<dbReference type="SUPFAM" id="SSF54593">
    <property type="entry name" value="Glyoxalase/Bleomycin resistance protein/Dihydroxybiphenyl dioxygenase"/>
    <property type="match status" value="1"/>
</dbReference>
<dbReference type="RefSeq" id="WP_126675325.1">
    <property type="nucleotide sequence ID" value="NZ_RYZR01000008.1"/>
</dbReference>
<dbReference type="InterPro" id="IPR037523">
    <property type="entry name" value="VOC_core"/>
</dbReference>
<evidence type="ECO:0000313" key="2">
    <source>
        <dbReference type="EMBL" id="RUL61619.1"/>
    </source>
</evidence>
<sequence length="134" mass="14727">MVGSISHIALIVRDPARTAELFAGVLGARIVPPRPDDDGHPQSFAKFGGLWFVLRQGDGPSVRNGDHISLHVSQDELTACADKLTTFDVEHYMARKDTALYFTDYDNHVFELNVDASLDEVLAGCAQQTYTLHA</sequence>
<keyword evidence="3" id="KW-1185">Reference proteome</keyword>
<organism evidence="2 3">
    <name type="scientific">Dyella dinghuensis</name>
    <dbReference type="NCBI Taxonomy" id="1920169"/>
    <lineage>
        <taxon>Bacteria</taxon>
        <taxon>Pseudomonadati</taxon>
        <taxon>Pseudomonadota</taxon>
        <taxon>Gammaproteobacteria</taxon>
        <taxon>Lysobacterales</taxon>
        <taxon>Rhodanobacteraceae</taxon>
        <taxon>Dyella</taxon>
    </lineage>
</organism>
<dbReference type="Gene3D" id="3.10.180.10">
    <property type="entry name" value="2,3-Dihydroxybiphenyl 1,2-Dioxygenase, domain 1"/>
    <property type="match status" value="1"/>
</dbReference>
<dbReference type="Proteomes" id="UP000267077">
    <property type="component" value="Unassembled WGS sequence"/>
</dbReference>
<evidence type="ECO:0000313" key="3">
    <source>
        <dbReference type="Proteomes" id="UP000267077"/>
    </source>
</evidence>
<dbReference type="EMBL" id="RYZR01000008">
    <property type="protein sequence ID" value="RUL61619.1"/>
    <property type="molecule type" value="Genomic_DNA"/>
</dbReference>
<reference evidence="2 3" key="1">
    <citation type="submission" date="2018-12" db="EMBL/GenBank/DDBJ databases">
        <title>Dyella dinghuensis sp. nov. DHOA06 and Dyella choica sp. nov. 4M-K27, isolated from forest soil.</title>
        <authorList>
            <person name="Qiu L.-H."/>
            <person name="Gao Z.-H."/>
        </authorList>
    </citation>
    <scope>NUCLEOTIDE SEQUENCE [LARGE SCALE GENOMIC DNA]</scope>
    <source>
        <strain evidence="2 3">DHOA06</strain>
    </source>
</reference>
<proteinExistence type="predicted"/>
<name>A0A3S0RCE7_9GAMM</name>
<dbReference type="InterPro" id="IPR029068">
    <property type="entry name" value="Glyas_Bleomycin-R_OHBP_Dase"/>
</dbReference>
<protein>
    <recommendedName>
        <fullName evidence="1">VOC domain-containing protein</fullName>
    </recommendedName>
</protein>
<dbReference type="PROSITE" id="PS51819">
    <property type="entry name" value="VOC"/>
    <property type="match status" value="1"/>
</dbReference>
<gene>
    <name evidence="2" type="ORF">EKH79_18515</name>
</gene>
<dbReference type="OrthoDB" id="9812656at2"/>
<dbReference type="AlphaFoldDB" id="A0A3S0RCE7"/>
<evidence type="ECO:0000259" key="1">
    <source>
        <dbReference type="PROSITE" id="PS51819"/>
    </source>
</evidence>
<comment type="caution">
    <text evidence="2">The sequence shown here is derived from an EMBL/GenBank/DDBJ whole genome shotgun (WGS) entry which is preliminary data.</text>
</comment>